<organism evidence="7 8">
    <name type="scientific">Sutcliffiella tianshenii</name>
    <dbReference type="NCBI Taxonomy" id="1463404"/>
    <lineage>
        <taxon>Bacteria</taxon>
        <taxon>Bacillati</taxon>
        <taxon>Bacillota</taxon>
        <taxon>Bacilli</taxon>
        <taxon>Bacillales</taxon>
        <taxon>Bacillaceae</taxon>
        <taxon>Sutcliffiella</taxon>
    </lineage>
</organism>
<sequence length="480" mass="54831">MNLRATEKRVAVKEQDKIVELLIERPTTEHIEGNIYYGRVVNVLPGMQAAFVDIGQKQPGYLHRDQLSSYQLSPLSKPEKEKRGISHFVHQGEAILVQVAKEGEGTKGPKLTGLIEFPGIHIVYQPFGKFKSISKKMKEESRKEWREHLYSWCTEEEGVILRSAGEHVLVEVVEEELSALQQQYLDVQGKMSSSQVPALLHKEDHFLAKLLREMPKAEIKLMEVDDAPTFQLLKKQGYPVRFYDGKEDIFARRGIDQELEKALKRIVWLPSGGYIIIEHTEAMTVVDVNTGKFVGKTGLKETALKTNLEAAKEVARQLRLREIGGIVIVDFIDMSSVEEQEQVLKIVRNEVRKDRSVVRIIGFTELHLLQLTRKKIREPLTRMLLQKCDPCLGKGTVYSPETIAFQLERKLLEYYRSDVEAIIVDLTEDVKRIMDALPDLVERTGVEIYYVRSDGKPGYEIVFTGSAIDAKDRLKSLEPY</sequence>
<protein>
    <submittedName>
        <fullName evidence="7">Ribonuclease G</fullName>
        <ecNumber evidence="7">3.1.26.-</ecNumber>
    </submittedName>
</protein>
<gene>
    <name evidence="7" type="ORF">JOC95_002298</name>
</gene>
<dbReference type="InterPro" id="IPR004659">
    <property type="entry name" value="RNase_E/G"/>
</dbReference>
<dbReference type="Gene3D" id="2.40.50.140">
    <property type="entry name" value="Nucleic acid-binding proteins"/>
    <property type="match status" value="1"/>
</dbReference>
<evidence type="ECO:0000256" key="2">
    <source>
        <dbReference type="ARBA" id="ARBA00022723"/>
    </source>
</evidence>
<dbReference type="EMBL" id="JAFBED010000004">
    <property type="protein sequence ID" value="MBM7620445.1"/>
    <property type="molecule type" value="Genomic_DNA"/>
</dbReference>
<comment type="cofactor">
    <cofactor evidence="1">
        <name>Mg(2+)</name>
        <dbReference type="ChEBI" id="CHEBI:18420"/>
    </cofactor>
</comment>
<proteinExistence type="predicted"/>
<dbReference type="SMART" id="SM00316">
    <property type="entry name" value="S1"/>
    <property type="match status" value="1"/>
</dbReference>
<evidence type="ECO:0000313" key="7">
    <source>
        <dbReference type="EMBL" id="MBM7620445.1"/>
    </source>
</evidence>
<dbReference type="PANTHER" id="PTHR30001:SF0">
    <property type="entry name" value="RIBONUCLEASE G"/>
    <property type="match status" value="1"/>
</dbReference>
<reference evidence="7 8" key="1">
    <citation type="submission" date="2021-01" db="EMBL/GenBank/DDBJ databases">
        <title>Genomic Encyclopedia of Type Strains, Phase IV (KMG-IV): sequencing the most valuable type-strain genomes for metagenomic binning, comparative biology and taxonomic classification.</title>
        <authorList>
            <person name="Goeker M."/>
        </authorList>
    </citation>
    <scope>NUCLEOTIDE SEQUENCE [LARGE SCALE GENOMIC DNA]</scope>
    <source>
        <strain evidence="7 8">DSM 25879</strain>
    </source>
</reference>
<dbReference type="Pfam" id="PF10150">
    <property type="entry name" value="RNase_E_G"/>
    <property type="match status" value="1"/>
</dbReference>
<dbReference type="NCBIfam" id="TIGR00757">
    <property type="entry name" value="RNaseEG"/>
    <property type="match status" value="1"/>
</dbReference>
<keyword evidence="5" id="KW-0694">RNA-binding</keyword>
<dbReference type="Proteomes" id="UP000737402">
    <property type="component" value="Unassembled WGS sequence"/>
</dbReference>
<evidence type="ECO:0000256" key="4">
    <source>
        <dbReference type="ARBA" id="ARBA00022842"/>
    </source>
</evidence>
<dbReference type="CDD" id="cd04453">
    <property type="entry name" value="S1_RNase_E"/>
    <property type="match status" value="1"/>
</dbReference>
<dbReference type="InterPro" id="IPR012340">
    <property type="entry name" value="NA-bd_OB-fold"/>
</dbReference>
<keyword evidence="4" id="KW-0460">Magnesium</keyword>
<evidence type="ECO:0000256" key="3">
    <source>
        <dbReference type="ARBA" id="ARBA00022801"/>
    </source>
</evidence>
<dbReference type="InterPro" id="IPR003029">
    <property type="entry name" value="S1_domain"/>
</dbReference>
<comment type="caution">
    <text evidence="7">The sequence shown here is derived from an EMBL/GenBank/DDBJ whole genome shotgun (WGS) entry which is preliminary data.</text>
</comment>
<keyword evidence="2" id="KW-0479">Metal-binding</keyword>
<dbReference type="InterPro" id="IPR019307">
    <property type="entry name" value="RNA-bd_AU-1/RNase_E/G"/>
</dbReference>
<evidence type="ECO:0000256" key="5">
    <source>
        <dbReference type="ARBA" id="ARBA00022884"/>
    </source>
</evidence>
<dbReference type="SUPFAM" id="SSF50249">
    <property type="entry name" value="Nucleic acid-binding proteins"/>
    <property type="match status" value="1"/>
</dbReference>
<dbReference type="EC" id="3.1.26.-" evidence="7"/>
<dbReference type="GO" id="GO:0016787">
    <property type="term" value="F:hydrolase activity"/>
    <property type="evidence" value="ECO:0007669"/>
    <property type="project" value="UniProtKB-KW"/>
</dbReference>
<evidence type="ECO:0000256" key="1">
    <source>
        <dbReference type="ARBA" id="ARBA00001946"/>
    </source>
</evidence>
<dbReference type="PROSITE" id="PS50126">
    <property type="entry name" value="S1"/>
    <property type="match status" value="1"/>
</dbReference>
<evidence type="ECO:0000259" key="6">
    <source>
        <dbReference type="PROSITE" id="PS50126"/>
    </source>
</evidence>
<name>A0ABS2P0K3_9BACI</name>
<keyword evidence="8" id="KW-1185">Reference proteome</keyword>
<accession>A0ABS2P0K3</accession>
<evidence type="ECO:0000313" key="8">
    <source>
        <dbReference type="Proteomes" id="UP000737402"/>
    </source>
</evidence>
<keyword evidence="3 7" id="KW-0378">Hydrolase</keyword>
<dbReference type="PANTHER" id="PTHR30001">
    <property type="entry name" value="RIBONUCLEASE"/>
    <property type="match status" value="1"/>
</dbReference>
<feature type="domain" description="S1 motif" evidence="6">
    <location>
        <begin position="33"/>
        <end position="101"/>
    </location>
</feature>